<accession>A0A1J1IJV7</accession>
<feature type="region of interest" description="Disordered" evidence="1">
    <location>
        <begin position="43"/>
        <end position="69"/>
    </location>
</feature>
<keyword evidence="3" id="KW-1185">Reference proteome</keyword>
<evidence type="ECO:0000313" key="2">
    <source>
        <dbReference type="EMBL" id="CRL00533.1"/>
    </source>
</evidence>
<dbReference type="Proteomes" id="UP000183832">
    <property type="component" value="Unassembled WGS sequence"/>
</dbReference>
<name>A0A1J1IJV7_9DIPT</name>
<proteinExistence type="predicted"/>
<dbReference type="AlphaFoldDB" id="A0A1J1IJV7"/>
<reference evidence="2 3" key="1">
    <citation type="submission" date="2015-04" db="EMBL/GenBank/DDBJ databases">
        <authorList>
            <person name="Syromyatnikov M.Y."/>
            <person name="Popov V.N."/>
        </authorList>
    </citation>
    <scope>NUCLEOTIDE SEQUENCE [LARGE SCALE GENOMIC DNA]</scope>
</reference>
<evidence type="ECO:0000313" key="3">
    <source>
        <dbReference type="Proteomes" id="UP000183832"/>
    </source>
</evidence>
<evidence type="ECO:0000256" key="1">
    <source>
        <dbReference type="SAM" id="MobiDB-lite"/>
    </source>
</evidence>
<sequence length="69" mass="7826">MENVNTEYRLGRHPKAIKTGEFAIQSGLILVNSTMIQLCPKRETSKPPKLSTTSHTQHKHSNLLFLESH</sequence>
<gene>
    <name evidence="2" type="ORF">CLUMA_CG013794</name>
</gene>
<organism evidence="2 3">
    <name type="scientific">Clunio marinus</name>
    <dbReference type="NCBI Taxonomy" id="568069"/>
    <lineage>
        <taxon>Eukaryota</taxon>
        <taxon>Metazoa</taxon>
        <taxon>Ecdysozoa</taxon>
        <taxon>Arthropoda</taxon>
        <taxon>Hexapoda</taxon>
        <taxon>Insecta</taxon>
        <taxon>Pterygota</taxon>
        <taxon>Neoptera</taxon>
        <taxon>Endopterygota</taxon>
        <taxon>Diptera</taxon>
        <taxon>Nematocera</taxon>
        <taxon>Chironomoidea</taxon>
        <taxon>Chironomidae</taxon>
        <taxon>Clunio</taxon>
    </lineage>
</organism>
<dbReference type="EMBL" id="CVRI01000054">
    <property type="protein sequence ID" value="CRL00533.1"/>
    <property type="molecule type" value="Genomic_DNA"/>
</dbReference>
<protein>
    <submittedName>
        <fullName evidence="2">CLUMA_CG013794, isoform A</fullName>
    </submittedName>
</protein>